<gene>
    <name evidence="2" type="ORF">FNM00_12380</name>
</gene>
<dbReference type="RefSeq" id="WP_143913851.1">
    <property type="nucleotide sequence ID" value="NZ_VLNT01000009.1"/>
</dbReference>
<comment type="caution">
    <text evidence="2">The sequence shown here is derived from an EMBL/GenBank/DDBJ whole genome shotgun (WGS) entry which is preliminary data.</text>
</comment>
<dbReference type="AlphaFoldDB" id="A0A554S7U9"/>
<dbReference type="GO" id="GO:0004519">
    <property type="term" value="F:endonuclease activity"/>
    <property type="evidence" value="ECO:0007669"/>
    <property type="project" value="UniProtKB-KW"/>
</dbReference>
<reference evidence="2 3" key="1">
    <citation type="submission" date="2019-07" db="EMBL/GenBank/DDBJ databases">
        <authorList>
            <person name="Zhao L.H."/>
        </authorList>
    </citation>
    <scope>NUCLEOTIDE SEQUENCE [LARGE SCALE GENOMIC DNA]</scope>
    <source>
        <strain evidence="2 3">Co35</strain>
    </source>
</reference>
<keyword evidence="2" id="KW-0255">Endonuclease</keyword>
<feature type="region of interest" description="Disordered" evidence="1">
    <location>
        <begin position="1"/>
        <end position="32"/>
    </location>
</feature>
<keyword evidence="3" id="KW-1185">Reference proteome</keyword>
<accession>A0A554S7U9</accession>
<dbReference type="Proteomes" id="UP000316988">
    <property type="component" value="Unassembled WGS sequence"/>
</dbReference>
<dbReference type="EMBL" id="VLNT01000009">
    <property type="protein sequence ID" value="TSD62417.1"/>
    <property type="molecule type" value="Genomic_DNA"/>
</dbReference>
<evidence type="ECO:0000256" key="1">
    <source>
        <dbReference type="SAM" id="MobiDB-lite"/>
    </source>
</evidence>
<proteinExistence type="predicted"/>
<protein>
    <submittedName>
        <fullName evidence="2">HNH endonuclease</fullName>
    </submittedName>
</protein>
<dbReference type="OrthoDB" id="3353854at2"/>
<keyword evidence="2" id="KW-0378">Hydrolase</keyword>
<sequence>MAEKANEPAQPRQPLKVKSVRGRGSSPEPGLAKAHEMLLDDGQGKSLRISRLEHENSRKVDQIIPIAEILPNRHFDRCPLCLASDADSLEHVPPKALGGAVMVNTCARCNNAFGSKLEADLVDWWEDALVRVEYRSARFQGARRGPKILLRRTDNGEFVMLPDKPRTPGEVREAFEAGGEIDLTYQVIDSVRWQLAALKSAYLASCLLLGEIPETPEAERVRESLMIVRDKPKNERLDPMLVPQGIRIARSQGPAARGETLLVQVRSGDHAEYAVLLSAVLLVTWPVGGWVVPMVDDKPGQAVQLGPHLADS</sequence>
<organism evidence="2 3">
    <name type="scientific">Aeromicrobium piscarium</name>
    <dbReference type="NCBI Taxonomy" id="2590901"/>
    <lineage>
        <taxon>Bacteria</taxon>
        <taxon>Bacillati</taxon>
        <taxon>Actinomycetota</taxon>
        <taxon>Actinomycetes</taxon>
        <taxon>Propionibacteriales</taxon>
        <taxon>Nocardioidaceae</taxon>
        <taxon>Aeromicrobium</taxon>
    </lineage>
</organism>
<evidence type="ECO:0000313" key="2">
    <source>
        <dbReference type="EMBL" id="TSD62417.1"/>
    </source>
</evidence>
<keyword evidence="2" id="KW-0540">Nuclease</keyword>
<name>A0A554S7U9_9ACTN</name>
<evidence type="ECO:0000313" key="3">
    <source>
        <dbReference type="Proteomes" id="UP000316988"/>
    </source>
</evidence>